<dbReference type="PhylomeDB" id="A0A068TPJ5"/>
<dbReference type="OMA" id="RAHPRND"/>
<protein>
    <submittedName>
        <fullName evidence="2">Uncharacterized protein</fullName>
    </submittedName>
</protein>
<feature type="compositionally biased region" description="Basic and acidic residues" evidence="1">
    <location>
        <begin position="156"/>
        <end position="165"/>
    </location>
</feature>
<dbReference type="Proteomes" id="UP000295252">
    <property type="component" value="Chromosome VI"/>
</dbReference>
<gene>
    <name evidence="2" type="ORF">GSCOC_T00022225001</name>
</gene>
<dbReference type="InterPro" id="IPR025322">
    <property type="entry name" value="PADRE_dom"/>
</dbReference>
<evidence type="ECO:0000313" key="2">
    <source>
        <dbReference type="EMBL" id="CDO98205.1"/>
    </source>
</evidence>
<name>A0A068TPJ5_COFCA</name>
<organism evidence="2 3">
    <name type="scientific">Coffea canephora</name>
    <name type="common">Robusta coffee</name>
    <dbReference type="NCBI Taxonomy" id="49390"/>
    <lineage>
        <taxon>Eukaryota</taxon>
        <taxon>Viridiplantae</taxon>
        <taxon>Streptophyta</taxon>
        <taxon>Embryophyta</taxon>
        <taxon>Tracheophyta</taxon>
        <taxon>Spermatophyta</taxon>
        <taxon>Magnoliopsida</taxon>
        <taxon>eudicotyledons</taxon>
        <taxon>Gunneridae</taxon>
        <taxon>Pentapetalae</taxon>
        <taxon>asterids</taxon>
        <taxon>lamiids</taxon>
        <taxon>Gentianales</taxon>
        <taxon>Rubiaceae</taxon>
        <taxon>Ixoroideae</taxon>
        <taxon>Gardenieae complex</taxon>
        <taxon>Bertiereae - Coffeeae clade</taxon>
        <taxon>Coffeeae</taxon>
        <taxon>Coffea</taxon>
    </lineage>
</organism>
<feature type="region of interest" description="Disordered" evidence="1">
    <location>
        <begin position="156"/>
        <end position="177"/>
    </location>
</feature>
<dbReference type="Pfam" id="PF14009">
    <property type="entry name" value="PADRE"/>
    <property type="match status" value="1"/>
</dbReference>
<evidence type="ECO:0000313" key="3">
    <source>
        <dbReference type="Proteomes" id="UP000295252"/>
    </source>
</evidence>
<dbReference type="InParanoid" id="A0A068TPJ5"/>
<dbReference type="OrthoDB" id="1642380at2759"/>
<keyword evidence="3" id="KW-1185">Reference proteome</keyword>
<dbReference type="Gramene" id="CDO98205">
    <property type="protein sequence ID" value="CDO98205"/>
    <property type="gene ID" value="GSCOC_T00022225001"/>
</dbReference>
<proteinExistence type="predicted"/>
<accession>A0A068TPJ5</accession>
<reference evidence="3" key="1">
    <citation type="journal article" date="2014" name="Science">
        <title>The coffee genome provides insight into the convergent evolution of caffeine biosynthesis.</title>
        <authorList>
            <person name="Denoeud F."/>
            <person name="Carretero-Paulet L."/>
            <person name="Dereeper A."/>
            <person name="Droc G."/>
            <person name="Guyot R."/>
            <person name="Pietrella M."/>
            <person name="Zheng C."/>
            <person name="Alberti A."/>
            <person name="Anthony F."/>
            <person name="Aprea G."/>
            <person name="Aury J.M."/>
            <person name="Bento P."/>
            <person name="Bernard M."/>
            <person name="Bocs S."/>
            <person name="Campa C."/>
            <person name="Cenci A."/>
            <person name="Combes M.C."/>
            <person name="Crouzillat D."/>
            <person name="Da Silva C."/>
            <person name="Daddiego L."/>
            <person name="De Bellis F."/>
            <person name="Dussert S."/>
            <person name="Garsmeur O."/>
            <person name="Gayraud T."/>
            <person name="Guignon V."/>
            <person name="Jahn K."/>
            <person name="Jamilloux V."/>
            <person name="Joet T."/>
            <person name="Labadie K."/>
            <person name="Lan T."/>
            <person name="Leclercq J."/>
            <person name="Lepelley M."/>
            <person name="Leroy T."/>
            <person name="Li L.T."/>
            <person name="Librado P."/>
            <person name="Lopez L."/>
            <person name="Munoz A."/>
            <person name="Noel B."/>
            <person name="Pallavicini A."/>
            <person name="Perrotta G."/>
            <person name="Poncet V."/>
            <person name="Pot D."/>
            <person name="Priyono X."/>
            <person name="Rigoreau M."/>
            <person name="Rouard M."/>
            <person name="Rozas J."/>
            <person name="Tranchant-Dubreuil C."/>
            <person name="VanBuren R."/>
            <person name="Zhang Q."/>
            <person name="Andrade A.C."/>
            <person name="Argout X."/>
            <person name="Bertrand B."/>
            <person name="de Kochko A."/>
            <person name="Graziosi G."/>
            <person name="Henry R.J."/>
            <person name="Jayarama X."/>
            <person name="Ming R."/>
            <person name="Nagai C."/>
            <person name="Rounsley S."/>
            <person name="Sankoff D."/>
            <person name="Giuliano G."/>
            <person name="Albert V.A."/>
            <person name="Wincker P."/>
            <person name="Lashermes P."/>
        </authorList>
    </citation>
    <scope>NUCLEOTIDE SEQUENCE [LARGE SCALE GENOMIC DNA]</scope>
    <source>
        <strain evidence="3">cv. DH200-94</strain>
    </source>
</reference>
<sequence length="210" mass="23367">MFVKIVHPGGHVELQDRPIIAAEIMHRNPKFCVAYPNVFKQPWAVVAPETTLMPGHEFYVVPINTVRKLQLLSMKYSASQVLQNQTTTTTPNGINEGEIHGKHSGCFLFISGKHPNKVPYSCLRKSDIGGIGTTLKERKGDNCFTFLITGMKMKASSKDKSKETGSPKSFGSSETDALAIRRTIDHASSPKRLSSFDRWQPSLESITEEF</sequence>
<evidence type="ECO:0000256" key="1">
    <source>
        <dbReference type="SAM" id="MobiDB-lite"/>
    </source>
</evidence>
<dbReference type="EMBL" id="HG739086">
    <property type="protein sequence ID" value="CDO98205.1"/>
    <property type="molecule type" value="Genomic_DNA"/>
</dbReference>
<feature type="compositionally biased region" description="Polar residues" evidence="1">
    <location>
        <begin position="166"/>
        <end position="175"/>
    </location>
</feature>
<dbReference type="AlphaFoldDB" id="A0A068TPJ5"/>
<dbReference type="PANTHER" id="PTHR33052">
    <property type="entry name" value="DUF4228 DOMAIN PROTEIN-RELATED"/>
    <property type="match status" value="1"/>
</dbReference>